<dbReference type="OMA" id="IMAWINK"/>
<evidence type="ECO:0000256" key="1">
    <source>
        <dbReference type="ARBA" id="ARBA00006347"/>
    </source>
</evidence>
<comment type="caution">
    <text evidence="3">The sequence shown here is derived from an EMBL/GenBank/DDBJ whole genome shotgun (WGS) entry which is preliminary data.</text>
</comment>
<evidence type="ECO:0000259" key="2">
    <source>
        <dbReference type="PROSITE" id="PS51352"/>
    </source>
</evidence>
<feature type="domain" description="Thioredoxin" evidence="2">
    <location>
        <begin position="56"/>
        <end position="179"/>
    </location>
</feature>
<dbReference type="InterPro" id="IPR013766">
    <property type="entry name" value="Thioredoxin_domain"/>
</dbReference>
<protein>
    <recommendedName>
        <fullName evidence="2">Thioredoxin domain-containing protein</fullName>
    </recommendedName>
</protein>
<dbReference type="AlphaFoldDB" id="A0A2C9V3A2"/>
<dbReference type="PANTHER" id="PTHR18929">
    <property type="entry name" value="PROTEIN DISULFIDE ISOMERASE"/>
    <property type="match status" value="1"/>
</dbReference>
<name>A0A2C9V3A2_MANES</name>
<dbReference type="Proteomes" id="UP000091857">
    <property type="component" value="Chromosome 10"/>
</dbReference>
<dbReference type="Pfam" id="PF13848">
    <property type="entry name" value="Thioredoxin_6"/>
    <property type="match status" value="1"/>
</dbReference>
<dbReference type="GO" id="GO:0005783">
    <property type="term" value="C:endoplasmic reticulum"/>
    <property type="evidence" value="ECO:0000318"/>
    <property type="project" value="GO_Central"/>
</dbReference>
<comment type="similarity">
    <text evidence="1">Belongs to the protein disulfide isomerase family.</text>
</comment>
<gene>
    <name evidence="3" type="ORF">MANES_10G045700v8</name>
</gene>
<dbReference type="CDD" id="cd02982">
    <property type="entry name" value="PDI_b'_family"/>
    <property type="match status" value="1"/>
</dbReference>
<organism evidence="3 4">
    <name type="scientific">Manihot esculenta</name>
    <name type="common">Cassava</name>
    <name type="synonym">Jatropha manihot</name>
    <dbReference type="NCBI Taxonomy" id="3983"/>
    <lineage>
        <taxon>Eukaryota</taxon>
        <taxon>Viridiplantae</taxon>
        <taxon>Streptophyta</taxon>
        <taxon>Embryophyta</taxon>
        <taxon>Tracheophyta</taxon>
        <taxon>Spermatophyta</taxon>
        <taxon>Magnoliopsida</taxon>
        <taxon>eudicotyledons</taxon>
        <taxon>Gunneridae</taxon>
        <taxon>Pentapetalae</taxon>
        <taxon>rosids</taxon>
        <taxon>fabids</taxon>
        <taxon>Malpighiales</taxon>
        <taxon>Euphorbiaceae</taxon>
        <taxon>Crotonoideae</taxon>
        <taxon>Manihoteae</taxon>
        <taxon>Manihot</taxon>
    </lineage>
</organism>
<reference evidence="4" key="1">
    <citation type="journal article" date="2016" name="Nat. Biotechnol.">
        <title>Sequencing wild and cultivated cassava and related species reveals extensive interspecific hybridization and genetic diversity.</title>
        <authorList>
            <person name="Bredeson J.V."/>
            <person name="Lyons J.B."/>
            <person name="Prochnik S.E."/>
            <person name="Wu G.A."/>
            <person name="Ha C.M."/>
            <person name="Edsinger-Gonzales E."/>
            <person name="Grimwood J."/>
            <person name="Schmutz J."/>
            <person name="Rabbi I.Y."/>
            <person name="Egesi C."/>
            <person name="Nauluvula P."/>
            <person name="Lebot V."/>
            <person name="Ndunguru J."/>
            <person name="Mkamilo G."/>
            <person name="Bart R.S."/>
            <person name="Setter T.L."/>
            <person name="Gleadow R.M."/>
            <person name="Kulakow P."/>
            <person name="Ferguson M.E."/>
            <person name="Rounsley S."/>
            <person name="Rokhsar D.S."/>
        </authorList>
    </citation>
    <scope>NUCLEOTIDE SEQUENCE [LARGE SCALE GENOMIC DNA]</scope>
    <source>
        <strain evidence="4">cv. AM560-2</strain>
    </source>
</reference>
<dbReference type="InterPro" id="IPR036249">
    <property type="entry name" value="Thioredoxin-like_sf"/>
</dbReference>
<dbReference type="Gramene" id="Manes.10G045700.1.v8.1">
    <property type="protein sequence ID" value="Manes.10G045700.1.v8.1.CDS"/>
    <property type="gene ID" value="Manes.10G045700.v8.1"/>
</dbReference>
<dbReference type="Pfam" id="PF00085">
    <property type="entry name" value="Thioredoxin"/>
    <property type="match status" value="1"/>
</dbReference>
<dbReference type="PROSITE" id="PS51352">
    <property type="entry name" value="THIOREDOXIN_2"/>
    <property type="match status" value="1"/>
</dbReference>
<keyword evidence="4" id="KW-1185">Reference proteome</keyword>
<dbReference type="Gene3D" id="3.40.30.10">
    <property type="entry name" value="Glutaredoxin"/>
    <property type="match status" value="3"/>
</dbReference>
<dbReference type="GO" id="GO:0003756">
    <property type="term" value="F:protein disulfide isomerase activity"/>
    <property type="evidence" value="ECO:0000318"/>
    <property type="project" value="GO_Central"/>
</dbReference>
<dbReference type="EMBL" id="CM004396">
    <property type="protein sequence ID" value="OAY38830.1"/>
    <property type="molecule type" value="Genomic_DNA"/>
</dbReference>
<evidence type="ECO:0000313" key="3">
    <source>
        <dbReference type="EMBL" id="OAY38830.1"/>
    </source>
</evidence>
<dbReference type="GO" id="GO:0034976">
    <property type="term" value="P:response to endoplasmic reticulum stress"/>
    <property type="evidence" value="ECO:0000318"/>
    <property type="project" value="GO_Central"/>
</dbReference>
<sequence length="406" mass="46569">MLARRLMILIFFSILHLFRIYWFSPLSYLTLAILANDLPFIYHNRDSAGWNQRYRQKWSWKLRPGNIWPAVDEKDVVVLTDNNFSDFVAENHYVMINFYLHECKWCRKLAPEYAAAATMLKGKAVLAKIDSEERELAVKFNVDGWPTLYLLIGGGSHKILYDSNRTRDAIVNWVNRITNISVQNVTTIEEAETILLQAKSNTVLGMLDSLEGEDSEELAAISKVHVDVKFYQTNVDVGNLFSHQIKRPSLVLLKREGLTPTYFAYEGQFTRLAMGEFVSKHKLPSVIPFTLDNAQRIYNNPIKQLWLFAPQQFQDVISIFEEVEKAFKGKLLFVHVETSKKESYIRNICNQFGITEVFPTVVACHKADFGTKKFKYDGEFSLSGIKSFAEDFLADKFLGKLAAAAT</sequence>
<dbReference type="CDD" id="cd02981">
    <property type="entry name" value="PDI_b_family"/>
    <property type="match status" value="1"/>
</dbReference>
<accession>A0A2C9V3A2</accession>
<dbReference type="SUPFAM" id="SSF52833">
    <property type="entry name" value="Thioredoxin-like"/>
    <property type="match status" value="3"/>
</dbReference>
<dbReference type="PANTHER" id="PTHR18929:SF214">
    <property type="entry name" value="THIOREDOXIN DOMAIN-CONTAINING PROTEIN"/>
    <property type="match status" value="1"/>
</dbReference>
<dbReference type="CDD" id="cd02961">
    <property type="entry name" value="PDI_a_family"/>
    <property type="match status" value="1"/>
</dbReference>
<dbReference type="GO" id="GO:0006457">
    <property type="term" value="P:protein folding"/>
    <property type="evidence" value="ECO:0000318"/>
    <property type="project" value="GO_Central"/>
</dbReference>
<dbReference type="STRING" id="3983.A0A2C9V3A2"/>
<proteinExistence type="inferred from homology"/>
<evidence type="ECO:0000313" key="4">
    <source>
        <dbReference type="Proteomes" id="UP000091857"/>
    </source>
</evidence>